<sequence length="112" mass="11834">MKKSKAEKRNGWLSLLYTKVLNALNSISQRISTRLNMKVNWVRNAILASLAMLIACVLTGSVFFIVLAILIGAAISGVGLSPPHSNNTDERGGDNHNYGSNGSNGSDGSTGS</sequence>
<gene>
    <name evidence="2" type="ORF">AB3G37_02320</name>
</gene>
<dbReference type="RefSeq" id="WP_008103189.1">
    <property type="nucleotide sequence ID" value="NZ_CP165628.1"/>
</dbReference>
<proteinExistence type="predicted"/>
<protein>
    <recommendedName>
        <fullName evidence="3">DUF3742 family protein</fullName>
    </recommendedName>
</protein>
<name>A0AB39VS42_9GAMM</name>
<feature type="compositionally biased region" description="Low complexity" evidence="1">
    <location>
        <begin position="95"/>
        <end position="112"/>
    </location>
</feature>
<feature type="region of interest" description="Disordered" evidence="1">
    <location>
        <begin position="80"/>
        <end position="112"/>
    </location>
</feature>
<reference evidence="2" key="1">
    <citation type="submission" date="2024-07" db="EMBL/GenBank/DDBJ databases">
        <authorList>
            <person name="Biller S.J."/>
        </authorList>
    </citation>
    <scope>NUCLEOTIDE SEQUENCE</scope>
    <source>
        <strain evidence="2">WC2420</strain>
    </source>
</reference>
<organism evidence="2">
    <name type="scientific">Rouxiella sp. WC2420</name>
    <dbReference type="NCBI Taxonomy" id="3234145"/>
    <lineage>
        <taxon>Bacteria</taxon>
        <taxon>Pseudomonadati</taxon>
        <taxon>Pseudomonadota</taxon>
        <taxon>Gammaproteobacteria</taxon>
        <taxon>Enterobacterales</taxon>
        <taxon>Yersiniaceae</taxon>
        <taxon>Rouxiella</taxon>
    </lineage>
</organism>
<accession>A0AB39VS42</accession>
<evidence type="ECO:0000256" key="1">
    <source>
        <dbReference type="SAM" id="MobiDB-lite"/>
    </source>
</evidence>
<evidence type="ECO:0000313" key="2">
    <source>
        <dbReference type="EMBL" id="XDU72977.1"/>
    </source>
</evidence>
<dbReference type="EMBL" id="CP165628">
    <property type="protein sequence ID" value="XDU72977.1"/>
    <property type="molecule type" value="Genomic_DNA"/>
</dbReference>
<dbReference type="AlphaFoldDB" id="A0AB39VS42"/>
<evidence type="ECO:0008006" key="3">
    <source>
        <dbReference type="Google" id="ProtNLM"/>
    </source>
</evidence>